<evidence type="ECO:0000313" key="1">
    <source>
        <dbReference type="EMBL" id="DAD71182.1"/>
    </source>
</evidence>
<dbReference type="EMBL" id="BK015877">
    <property type="protein sequence ID" value="DAD71182.1"/>
    <property type="molecule type" value="Genomic_DNA"/>
</dbReference>
<proteinExistence type="predicted"/>
<name>A0A8S5LMK7_9CAUD</name>
<accession>A0A8S5LMK7</accession>
<sequence length="116" mass="12937">MVLDDLITILSGICGTVIEQGSLADDAPYPAERFFTFWNESSDDHKHYDNNSYGYAWLVDVNFYSTNPDDVYTTLDAARLALKQSGWVINGKGHAIGSDDKRYSGRGFTAAFLEIE</sequence>
<protein>
    <submittedName>
        <fullName evidence="1">Uncharacterized protein</fullName>
    </submittedName>
</protein>
<organism evidence="1">
    <name type="scientific">Siphoviridae sp. ctkyH28</name>
    <dbReference type="NCBI Taxonomy" id="2827585"/>
    <lineage>
        <taxon>Viruses</taxon>
        <taxon>Duplodnaviria</taxon>
        <taxon>Heunggongvirae</taxon>
        <taxon>Uroviricota</taxon>
        <taxon>Caudoviricetes</taxon>
    </lineage>
</organism>
<reference evidence="1" key="1">
    <citation type="journal article" date="2021" name="Proc. Natl. Acad. Sci. U.S.A.">
        <title>A Catalog of Tens of Thousands of Viruses from Human Metagenomes Reveals Hidden Associations with Chronic Diseases.</title>
        <authorList>
            <person name="Tisza M.J."/>
            <person name="Buck C.B."/>
        </authorList>
    </citation>
    <scope>NUCLEOTIDE SEQUENCE</scope>
    <source>
        <strain evidence="1">CtkyH28</strain>
    </source>
</reference>